<dbReference type="EMBL" id="CP000554">
    <property type="protein sequence ID" value="ABM77106.1"/>
    <property type="molecule type" value="Genomic_DNA"/>
</dbReference>
<protein>
    <submittedName>
        <fullName evidence="1">Uncharacterized protein</fullName>
    </submittedName>
</protein>
<evidence type="ECO:0000313" key="2">
    <source>
        <dbReference type="Proteomes" id="UP000002274"/>
    </source>
</evidence>
<name>A2C6J6_PROM3</name>
<organism evidence="1 2">
    <name type="scientific">Prochlorococcus marinus (strain MIT 9303)</name>
    <dbReference type="NCBI Taxonomy" id="59922"/>
    <lineage>
        <taxon>Bacteria</taxon>
        <taxon>Bacillati</taxon>
        <taxon>Cyanobacteriota</taxon>
        <taxon>Cyanophyceae</taxon>
        <taxon>Synechococcales</taxon>
        <taxon>Prochlorococcaceae</taxon>
        <taxon>Prochlorococcus</taxon>
    </lineage>
</organism>
<evidence type="ECO:0000313" key="1">
    <source>
        <dbReference type="EMBL" id="ABM77106.1"/>
    </source>
</evidence>
<proteinExistence type="predicted"/>
<gene>
    <name evidence="1" type="ordered locus">P9303_03541</name>
</gene>
<accession>A2C6J6</accession>
<dbReference type="AlphaFoldDB" id="A2C6J6"/>
<dbReference type="Proteomes" id="UP000002274">
    <property type="component" value="Chromosome"/>
</dbReference>
<sequence>MQLGENKTEQNIDENNGPVVNALGSTLEVKTLSPERAVAIENGHYSKSKYESIVGPSTLYSLMQPLIKNFFIKLFTFIRL</sequence>
<dbReference type="HOGENOM" id="CLU_2586891_0_0_3"/>
<reference evidence="1 2" key="1">
    <citation type="journal article" date="2007" name="PLoS Genet.">
        <title>Patterns and implications of gene gain and loss in the evolution of Prochlorococcus.</title>
        <authorList>
            <person name="Kettler G.C."/>
            <person name="Martiny A.C."/>
            <person name="Huang K."/>
            <person name="Zucker J."/>
            <person name="Coleman M.L."/>
            <person name="Rodrigue S."/>
            <person name="Chen F."/>
            <person name="Lapidus A."/>
            <person name="Ferriera S."/>
            <person name="Johnson J."/>
            <person name="Steglich C."/>
            <person name="Church G.M."/>
            <person name="Richardson P."/>
            <person name="Chisholm S.W."/>
        </authorList>
    </citation>
    <scope>NUCLEOTIDE SEQUENCE [LARGE SCALE GENOMIC DNA]</scope>
    <source>
        <strain evidence="1 2">MIT 9303</strain>
    </source>
</reference>
<dbReference type="KEGG" id="pmf:P9303_03541"/>